<keyword evidence="12" id="KW-1185">Reference proteome</keyword>
<dbReference type="OrthoDB" id="9758506at2"/>
<dbReference type="Gene3D" id="3.90.320.10">
    <property type="match status" value="1"/>
</dbReference>
<dbReference type="InterPro" id="IPR011335">
    <property type="entry name" value="Restrct_endonuc-II-like"/>
</dbReference>
<evidence type="ECO:0000313" key="12">
    <source>
        <dbReference type="Proteomes" id="UP000195305"/>
    </source>
</evidence>
<dbReference type="SUPFAM" id="SSF52980">
    <property type="entry name" value="Restriction endonuclease-like"/>
    <property type="match status" value="1"/>
</dbReference>
<dbReference type="GO" id="GO:0005524">
    <property type="term" value="F:ATP binding"/>
    <property type="evidence" value="ECO:0007669"/>
    <property type="project" value="UniProtKB-KW"/>
</dbReference>
<evidence type="ECO:0000256" key="4">
    <source>
        <dbReference type="ARBA" id="ARBA00022801"/>
    </source>
</evidence>
<dbReference type="AlphaFoldDB" id="A0A1Y4T1H2"/>
<feature type="domain" description="PD-(D/E)XK endonuclease-like" evidence="10">
    <location>
        <begin position="554"/>
        <end position="864"/>
    </location>
</feature>
<keyword evidence="4" id="KW-0378">Hydrolase</keyword>
<keyword evidence="8" id="KW-0238">DNA-binding</keyword>
<dbReference type="PANTHER" id="PTHR30591">
    <property type="entry name" value="RECBCD ENZYME SUBUNIT RECC"/>
    <property type="match status" value="1"/>
</dbReference>
<sequence length="892" mass="105580">MQIITGLNQHYKRNHIIQKYVQKANQHPFHQYIYICDNPHVIEQYFFQYTHCLVNIQIMTWKQYLKQLQVQYHLTKHHLVSSIEATYHLRRILKEESFHCFDMGHPLPFIKELFPLIKDYERYQINYPTINHEKIDDFMHIYHSFLQSLDNETHLTIESIFNHVNFTHHDTLIIEADSLYMTQSQKLIERLSKTCEVICLYTYQDDERLFNLPYQSFCQDSHIIDQPNILTDHLFDYEPVPQQDNHHMYTFVAGTPYQEIQRVVYTIYQKVVDEKKHFRDFTIIYPQQSYRDDLLYVLDSLHIPHSLPHQKQRQYEHSYQCILQQLQQSSSSCFHDIAMELLTLNLDADYIHYFNEISELKGHITPEEFKEFFQMTFPQTIQSSEKKQDEVHVCMIGEESYFPQTHLFILGMNETILPQSIKDTALLLDEDIELLRKQQMSSPLTTSELLGIHQNHILKLLSTPYDTLTISYPMTSLTGETLLPSSLYKQLTNMFTFQKLPALEFLPIEDFYVQGGQSSDKYILNKHIAQYQATKNQPVQLPIDLAQNLYSSYLSVSQIETYNKCPFLYFIQYGLGVFPPQEQKLMPNELGSLIHYVLSMTIDQEKDINHLVDQYIHDHDILQQKISQQPLNQFFIEQLTDDLHMTLKVLKYFLKTGHFQVEYKEKKVQDQIHDIAFKGFVDRIDTYDHYVSIIDYKSSAKNIDLNLAMQGFQIQMLIYLDMVTKMTQKDPGAVLYFNTKKRILSVQQNMNKPIEEDEWMKQYRYGGYVIDDGSHQSLLNLDPTFDKRSSLIPVTYVKSKDEYKGQILTIEQLHILFDKISEHIYELYQHMMEGHIEIAPKGSDQKATHTLVNPCFYCPYHSVCSFDVFYNDYQLVEFLDVDSILGGEEDAI</sequence>
<evidence type="ECO:0000256" key="7">
    <source>
        <dbReference type="ARBA" id="ARBA00022840"/>
    </source>
</evidence>
<evidence type="ECO:0000256" key="9">
    <source>
        <dbReference type="ARBA" id="ARBA00023204"/>
    </source>
</evidence>
<evidence type="ECO:0000256" key="2">
    <source>
        <dbReference type="ARBA" id="ARBA00022741"/>
    </source>
</evidence>
<evidence type="ECO:0000256" key="6">
    <source>
        <dbReference type="ARBA" id="ARBA00022839"/>
    </source>
</evidence>
<dbReference type="GO" id="GO:0006310">
    <property type="term" value="P:DNA recombination"/>
    <property type="evidence" value="ECO:0007669"/>
    <property type="project" value="TreeGrafter"/>
</dbReference>
<accession>A0A1Y4T1H2</accession>
<proteinExistence type="predicted"/>
<dbReference type="Gene3D" id="3.40.50.300">
    <property type="entry name" value="P-loop containing nucleotide triphosphate hydrolases"/>
    <property type="match status" value="1"/>
</dbReference>
<keyword evidence="3" id="KW-0227">DNA damage</keyword>
<dbReference type="EMBL" id="NFLJ01000004">
    <property type="protein sequence ID" value="OUQ36038.1"/>
    <property type="molecule type" value="Genomic_DNA"/>
</dbReference>
<evidence type="ECO:0000256" key="3">
    <source>
        <dbReference type="ARBA" id="ARBA00022763"/>
    </source>
</evidence>
<evidence type="ECO:0000259" key="10">
    <source>
        <dbReference type="Pfam" id="PF12705"/>
    </source>
</evidence>
<dbReference type="GO" id="GO:0006281">
    <property type="term" value="P:DNA repair"/>
    <property type="evidence" value="ECO:0007669"/>
    <property type="project" value="UniProtKB-KW"/>
</dbReference>
<dbReference type="GO" id="GO:0003677">
    <property type="term" value="F:DNA binding"/>
    <property type="evidence" value="ECO:0007669"/>
    <property type="project" value="UniProtKB-KW"/>
</dbReference>
<dbReference type="Proteomes" id="UP000195305">
    <property type="component" value="Unassembled WGS sequence"/>
</dbReference>
<keyword evidence="1" id="KW-0540">Nuclease</keyword>
<keyword evidence="2" id="KW-0547">Nucleotide-binding</keyword>
<keyword evidence="6" id="KW-0269">Exonuclease</keyword>
<dbReference type="SUPFAM" id="SSF52540">
    <property type="entry name" value="P-loop containing nucleoside triphosphate hydrolases"/>
    <property type="match status" value="1"/>
</dbReference>
<dbReference type="PANTHER" id="PTHR30591:SF1">
    <property type="entry name" value="RECBCD ENZYME SUBUNIT RECC"/>
    <property type="match status" value="1"/>
</dbReference>
<evidence type="ECO:0000256" key="5">
    <source>
        <dbReference type="ARBA" id="ARBA00022806"/>
    </source>
</evidence>
<dbReference type="RefSeq" id="WP_087357095.1">
    <property type="nucleotide sequence ID" value="NZ_NFLJ01000004.1"/>
</dbReference>
<keyword evidence="9" id="KW-0234">DNA repair</keyword>
<evidence type="ECO:0000313" key="11">
    <source>
        <dbReference type="EMBL" id="OUQ36038.1"/>
    </source>
</evidence>
<dbReference type="GO" id="GO:0004386">
    <property type="term" value="F:helicase activity"/>
    <property type="evidence" value="ECO:0007669"/>
    <property type="project" value="UniProtKB-KW"/>
</dbReference>
<dbReference type="InterPro" id="IPR027417">
    <property type="entry name" value="P-loop_NTPase"/>
</dbReference>
<keyword evidence="5" id="KW-0347">Helicase</keyword>
<organism evidence="11 12">
    <name type="scientific">Massilimicrobiota timonensis</name>
    <dbReference type="NCBI Taxonomy" id="1776392"/>
    <lineage>
        <taxon>Bacteria</taxon>
        <taxon>Bacillati</taxon>
        <taxon>Bacillota</taxon>
        <taxon>Erysipelotrichia</taxon>
        <taxon>Erysipelotrichales</taxon>
        <taxon>Erysipelotrichaceae</taxon>
        <taxon>Massilimicrobiota</taxon>
    </lineage>
</organism>
<dbReference type="InterPro" id="IPR038726">
    <property type="entry name" value="PDDEXK_AddAB-type"/>
</dbReference>
<reference evidence="11 12" key="1">
    <citation type="journal article" date="2018" name="BMC Genomics">
        <title>Whole genome sequencing and function prediction of 133 gut anaerobes isolated from chicken caecum in pure cultures.</title>
        <authorList>
            <person name="Medvecky M."/>
            <person name="Cejkova D."/>
            <person name="Polansky O."/>
            <person name="Karasova D."/>
            <person name="Kubasova T."/>
            <person name="Cizek A."/>
            <person name="Rychlik I."/>
        </authorList>
    </citation>
    <scope>NUCLEOTIDE SEQUENCE [LARGE SCALE GENOMIC DNA]</scope>
    <source>
        <strain evidence="11 12">An13</strain>
    </source>
</reference>
<gene>
    <name evidence="11" type="ORF">B5E75_01840</name>
</gene>
<comment type="caution">
    <text evidence="11">The sequence shown here is derived from an EMBL/GenBank/DDBJ whole genome shotgun (WGS) entry which is preliminary data.</text>
</comment>
<name>A0A1Y4T1H2_9FIRM</name>
<dbReference type="Pfam" id="PF12705">
    <property type="entry name" value="PDDEXK_1"/>
    <property type="match status" value="1"/>
</dbReference>
<keyword evidence="7" id="KW-0067">ATP-binding</keyword>
<evidence type="ECO:0000256" key="8">
    <source>
        <dbReference type="ARBA" id="ARBA00023125"/>
    </source>
</evidence>
<dbReference type="GO" id="GO:0004527">
    <property type="term" value="F:exonuclease activity"/>
    <property type="evidence" value="ECO:0007669"/>
    <property type="project" value="UniProtKB-KW"/>
</dbReference>
<dbReference type="InterPro" id="IPR011604">
    <property type="entry name" value="PDDEXK-like_dom_sf"/>
</dbReference>
<evidence type="ECO:0000256" key="1">
    <source>
        <dbReference type="ARBA" id="ARBA00022722"/>
    </source>
</evidence>
<protein>
    <recommendedName>
        <fullName evidence="10">PD-(D/E)XK endonuclease-like domain-containing protein</fullName>
    </recommendedName>
</protein>